<accession>A0ABU6Z963</accession>
<feature type="coiled-coil region" evidence="1">
    <location>
        <begin position="136"/>
        <end position="182"/>
    </location>
</feature>
<dbReference type="Proteomes" id="UP001341840">
    <property type="component" value="Unassembled WGS sequence"/>
</dbReference>
<protein>
    <recommendedName>
        <fullName evidence="4">DUF4283 domain-containing protein</fullName>
    </recommendedName>
</protein>
<evidence type="ECO:0000313" key="3">
    <source>
        <dbReference type="Proteomes" id="UP001341840"/>
    </source>
</evidence>
<evidence type="ECO:0000256" key="1">
    <source>
        <dbReference type="SAM" id="Coils"/>
    </source>
</evidence>
<reference evidence="2 3" key="1">
    <citation type="journal article" date="2023" name="Plants (Basel)">
        <title>Bridging the Gap: Combining Genomics and Transcriptomics Approaches to Understand Stylosanthes scabra, an Orphan Legume from the Brazilian Caatinga.</title>
        <authorList>
            <person name="Ferreira-Neto J.R.C."/>
            <person name="da Silva M.D."/>
            <person name="Binneck E."/>
            <person name="de Melo N.F."/>
            <person name="da Silva R.H."/>
            <person name="de Melo A.L.T.M."/>
            <person name="Pandolfi V."/>
            <person name="Bustamante F.O."/>
            <person name="Brasileiro-Vidal A.C."/>
            <person name="Benko-Iseppon A.M."/>
        </authorList>
    </citation>
    <scope>NUCLEOTIDE SEQUENCE [LARGE SCALE GENOMIC DNA]</scope>
    <source>
        <tissue evidence="2">Leaves</tissue>
    </source>
</reference>
<keyword evidence="3" id="KW-1185">Reference proteome</keyword>
<proteinExistence type="predicted"/>
<dbReference type="EMBL" id="JASCZI010271954">
    <property type="protein sequence ID" value="MED6218306.1"/>
    <property type="molecule type" value="Genomic_DNA"/>
</dbReference>
<keyword evidence="1" id="KW-0175">Coiled coil</keyword>
<evidence type="ECO:0000313" key="2">
    <source>
        <dbReference type="EMBL" id="MED6218306.1"/>
    </source>
</evidence>
<sequence length="191" mass="22660">MKDWHTIKEVRMLGLMKLLMVFDSEENMKEAYRSPFLLNHFLDVRKWTKGETNSSKRSWIEITKNMITIGEVWGRVIKVEEDECGHFNSFKVLIDAHTVPLVQAIANVCIDNEVFRIFVREKGESHSASFEKTRKVENMQKRIERVEIVREEKKNEPNREQIEEIRKDNRRATMVAMAEEEEEEESWVGET</sequence>
<evidence type="ECO:0008006" key="4">
    <source>
        <dbReference type="Google" id="ProtNLM"/>
    </source>
</evidence>
<comment type="caution">
    <text evidence="2">The sequence shown here is derived from an EMBL/GenBank/DDBJ whole genome shotgun (WGS) entry which is preliminary data.</text>
</comment>
<gene>
    <name evidence="2" type="ORF">PIB30_025538</name>
</gene>
<name>A0ABU6Z963_9FABA</name>
<organism evidence="2 3">
    <name type="scientific">Stylosanthes scabra</name>
    <dbReference type="NCBI Taxonomy" id="79078"/>
    <lineage>
        <taxon>Eukaryota</taxon>
        <taxon>Viridiplantae</taxon>
        <taxon>Streptophyta</taxon>
        <taxon>Embryophyta</taxon>
        <taxon>Tracheophyta</taxon>
        <taxon>Spermatophyta</taxon>
        <taxon>Magnoliopsida</taxon>
        <taxon>eudicotyledons</taxon>
        <taxon>Gunneridae</taxon>
        <taxon>Pentapetalae</taxon>
        <taxon>rosids</taxon>
        <taxon>fabids</taxon>
        <taxon>Fabales</taxon>
        <taxon>Fabaceae</taxon>
        <taxon>Papilionoideae</taxon>
        <taxon>50 kb inversion clade</taxon>
        <taxon>dalbergioids sensu lato</taxon>
        <taxon>Dalbergieae</taxon>
        <taxon>Pterocarpus clade</taxon>
        <taxon>Stylosanthes</taxon>
    </lineage>
</organism>